<reference evidence="4" key="2">
    <citation type="submission" date="2021-05" db="UniProtKB">
        <authorList>
            <consortium name="EnsemblPlants"/>
        </authorList>
    </citation>
    <scope>IDENTIFICATION</scope>
    <source>
        <strain evidence="4">subsp. malaccensis</strain>
    </source>
</reference>
<keyword evidence="2" id="KW-0732">Signal</keyword>
<name>A0A804KXF5_MUSAM</name>
<proteinExistence type="predicted"/>
<feature type="signal peptide" evidence="2">
    <location>
        <begin position="1"/>
        <end position="33"/>
    </location>
</feature>
<dbReference type="EnsemblPlants" id="Ma10_t17820.1">
    <property type="protein sequence ID" value="Ma10_p17820.1"/>
    <property type="gene ID" value="Ma10_g17820"/>
</dbReference>
<dbReference type="Gramene" id="Ma10_t17820.1">
    <property type="protein sequence ID" value="Ma10_p17820.1"/>
    <property type="gene ID" value="Ma10_g17820"/>
</dbReference>
<keyword evidence="1" id="KW-0472">Membrane</keyword>
<feature type="chain" id="PRO_5036407937" evidence="2">
    <location>
        <begin position="34"/>
        <end position="101"/>
    </location>
</feature>
<accession>A0A804KXF5</accession>
<keyword evidence="1" id="KW-0812">Transmembrane</keyword>
<dbReference type="Proteomes" id="UP000012960">
    <property type="component" value="Unplaced"/>
</dbReference>
<evidence type="ECO:0000313" key="4">
    <source>
        <dbReference type="EnsemblPlants" id="Ma10_p17820.1"/>
    </source>
</evidence>
<dbReference type="EMBL" id="HG996476">
    <property type="protein sequence ID" value="CAG1853850.1"/>
    <property type="molecule type" value="Genomic_DNA"/>
</dbReference>
<evidence type="ECO:0000256" key="1">
    <source>
        <dbReference type="SAM" id="Phobius"/>
    </source>
</evidence>
<reference evidence="3" key="1">
    <citation type="submission" date="2021-03" db="EMBL/GenBank/DDBJ databases">
        <authorList>
            <consortium name="Genoscope - CEA"/>
            <person name="William W."/>
        </authorList>
    </citation>
    <scope>NUCLEOTIDE SEQUENCE</scope>
    <source>
        <strain evidence="3">Doubled-haploid Pahang</strain>
    </source>
</reference>
<evidence type="ECO:0000313" key="5">
    <source>
        <dbReference type="Proteomes" id="UP000012960"/>
    </source>
</evidence>
<evidence type="ECO:0000256" key="2">
    <source>
        <dbReference type="SAM" id="SignalP"/>
    </source>
</evidence>
<dbReference type="InParanoid" id="A0A804KXF5"/>
<dbReference type="AlphaFoldDB" id="A0A804KXF5"/>
<sequence length="101" mass="11202">MGRASCCGIRKKIKAVLFCWLVVNTSVSMEAAAAAVSLGTTPVFVSNKPIKCLHLEAKHLKESRTHHTFSLFLCCQSCRLFLFLCSIFSILRAARGCRFGY</sequence>
<gene>
    <name evidence="3" type="ORF">GSMUA_320760.1</name>
</gene>
<keyword evidence="5" id="KW-1185">Reference proteome</keyword>
<feature type="transmembrane region" description="Helical" evidence="1">
    <location>
        <begin position="69"/>
        <end position="91"/>
    </location>
</feature>
<evidence type="ECO:0000313" key="3">
    <source>
        <dbReference type="EMBL" id="CAG1853850.1"/>
    </source>
</evidence>
<protein>
    <submittedName>
        <fullName evidence="3">(wild Malaysian banana) hypothetical protein</fullName>
    </submittedName>
</protein>
<keyword evidence="1" id="KW-1133">Transmembrane helix</keyword>
<organism evidence="4 5">
    <name type="scientific">Musa acuminata subsp. malaccensis</name>
    <name type="common">Wild banana</name>
    <name type="synonym">Musa malaccensis</name>
    <dbReference type="NCBI Taxonomy" id="214687"/>
    <lineage>
        <taxon>Eukaryota</taxon>
        <taxon>Viridiplantae</taxon>
        <taxon>Streptophyta</taxon>
        <taxon>Embryophyta</taxon>
        <taxon>Tracheophyta</taxon>
        <taxon>Spermatophyta</taxon>
        <taxon>Magnoliopsida</taxon>
        <taxon>Liliopsida</taxon>
        <taxon>Zingiberales</taxon>
        <taxon>Musaceae</taxon>
        <taxon>Musa</taxon>
    </lineage>
</organism>